<evidence type="ECO:0000256" key="1">
    <source>
        <dbReference type="ARBA" id="ARBA00023015"/>
    </source>
</evidence>
<keyword evidence="6" id="KW-1185">Reference proteome</keyword>
<dbReference type="AlphaFoldDB" id="A0A090RSF2"/>
<dbReference type="SMART" id="SM00347">
    <property type="entry name" value="HTH_MARR"/>
    <property type="match status" value="1"/>
</dbReference>
<dbReference type="InterPro" id="IPR036390">
    <property type="entry name" value="WH_DNA-bd_sf"/>
</dbReference>
<organism evidence="5 6">
    <name type="scientific">Vibrio maritimus</name>
    <dbReference type="NCBI Taxonomy" id="990268"/>
    <lineage>
        <taxon>Bacteria</taxon>
        <taxon>Pseudomonadati</taxon>
        <taxon>Pseudomonadota</taxon>
        <taxon>Gammaproteobacteria</taxon>
        <taxon>Vibrionales</taxon>
        <taxon>Vibrionaceae</taxon>
        <taxon>Vibrio</taxon>
    </lineage>
</organism>
<dbReference type="InterPro" id="IPR023187">
    <property type="entry name" value="Tscrpt_reg_MarR-type_CS"/>
</dbReference>
<reference evidence="5 6" key="1">
    <citation type="submission" date="2014-09" db="EMBL/GenBank/DDBJ databases">
        <title>Vibrio maritimus JCM 19235. (C45) whole genome shotgun sequence.</title>
        <authorList>
            <person name="Sawabe T."/>
            <person name="Meirelles P."/>
            <person name="Nakanishi M."/>
            <person name="Sayaka M."/>
            <person name="Hattori M."/>
            <person name="Ohkuma M."/>
        </authorList>
    </citation>
    <scope>NUCLEOTIDE SEQUENCE [LARGE SCALE GENOMIC DNA]</scope>
    <source>
        <strain evidence="6">JCM19235</strain>
    </source>
</reference>
<proteinExistence type="predicted"/>
<feature type="domain" description="HTH marR-type" evidence="4">
    <location>
        <begin position="7"/>
        <end position="137"/>
    </location>
</feature>
<dbReference type="GO" id="GO:0003677">
    <property type="term" value="F:DNA binding"/>
    <property type="evidence" value="ECO:0007669"/>
    <property type="project" value="UniProtKB-KW"/>
</dbReference>
<evidence type="ECO:0000259" key="4">
    <source>
        <dbReference type="PROSITE" id="PS50995"/>
    </source>
</evidence>
<dbReference type="PANTHER" id="PTHR33164">
    <property type="entry name" value="TRANSCRIPTIONAL REGULATOR, MARR FAMILY"/>
    <property type="match status" value="1"/>
</dbReference>
<keyword evidence="3" id="KW-0804">Transcription</keyword>
<accession>A0A090RSF2</accession>
<evidence type="ECO:0000256" key="3">
    <source>
        <dbReference type="ARBA" id="ARBA00023163"/>
    </source>
</evidence>
<keyword evidence="2" id="KW-0238">DNA-binding</keyword>
<dbReference type="GO" id="GO:0003700">
    <property type="term" value="F:DNA-binding transcription factor activity"/>
    <property type="evidence" value="ECO:0007669"/>
    <property type="project" value="InterPro"/>
</dbReference>
<name>A0A090RSF2_9VIBR</name>
<dbReference type="Pfam" id="PF01047">
    <property type="entry name" value="MarR"/>
    <property type="match status" value="1"/>
</dbReference>
<evidence type="ECO:0000313" key="6">
    <source>
        <dbReference type="Proteomes" id="UP000029228"/>
    </source>
</evidence>
<dbReference type="GO" id="GO:0006950">
    <property type="term" value="P:response to stress"/>
    <property type="evidence" value="ECO:0007669"/>
    <property type="project" value="TreeGrafter"/>
</dbReference>
<gene>
    <name evidence="5" type="ORF">JCM19235_5693</name>
</gene>
<evidence type="ECO:0000256" key="2">
    <source>
        <dbReference type="ARBA" id="ARBA00023125"/>
    </source>
</evidence>
<dbReference type="InterPro" id="IPR039422">
    <property type="entry name" value="MarR/SlyA-like"/>
</dbReference>
<dbReference type="OrthoDB" id="6196575at2"/>
<comment type="caution">
    <text evidence="5">The sequence shown here is derived from an EMBL/GenBank/DDBJ whole genome shotgun (WGS) entry which is preliminary data.</text>
</comment>
<dbReference type="PROSITE" id="PS01117">
    <property type="entry name" value="HTH_MARR_1"/>
    <property type="match status" value="1"/>
</dbReference>
<evidence type="ECO:0000313" key="5">
    <source>
        <dbReference type="EMBL" id="GAL17144.1"/>
    </source>
</evidence>
<keyword evidence="1" id="KW-0805">Transcription regulation</keyword>
<dbReference type="Gene3D" id="1.10.10.10">
    <property type="entry name" value="Winged helix-like DNA-binding domain superfamily/Winged helix DNA-binding domain"/>
    <property type="match status" value="1"/>
</dbReference>
<dbReference type="PROSITE" id="PS50995">
    <property type="entry name" value="HTH_MARR_2"/>
    <property type="match status" value="1"/>
</dbReference>
<sequence length="144" mass="16349">MSENTSLESVFRLVHSLKRQMTEQIEQLDYDIAPMHMRVMKIITKTSPCTSIDIAHYLDRDKAQVTRLINALISQGLLVKAANPADKRSHFLELTESGQKVMTSLADIDRRVFEIMSDGINKDELVGFTKIAEKMARNLEQGKV</sequence>
<dbReference type="InterPro" id="IPR036388">
    <property type="entry name" value="WH-like_DNA-bd_sf"/>
</dbReference>
<dbReference type="STRING" id="990268.JCM19235_5693"/>
<dbReference type="SUPFAM" id="SSF46785">
    <property type="entry name" value="Winged helix' DNA-binding domain"/>
    <property type="match status" value="1"/>
</dbReference>
<protein>
    <submittedName>
        <fullName evidence="5">Transcriptional regulator MarR family</fullName>
    </submittedName>
</protein>
<dbReference type="PRINTS" id="PR00598">
    <property type="entry name" value="HTHMARR"/>
</dbReference>
<dbReference type="PANTHER" id="PTHR33164:SF43">
    <property type="entry name" value="HTH-TYPE TRANSCRIPTIONAL REPRESSOR YETL"/>
    <property type="match status" value="1"/>
</dbReference>
<dbReference type="EMBL" id="BBMR01000001">
    <property type="protein sequence ID" value="GAL17144.1"/>
    <property type="molecule type" value="Genomic_DNA"/>
</dbReference>
<dbReference type="InterPro" id="IPR000835">
    <property type="entry name" value="HTH_MarR-typ"/>
</dbReference>
<reference evidence="5 6" key="2">
    <citation type="submission" date="2014-09" db="EMBL/GenBank/DDBJ databases">
        <authorList>
            <consortium name="NBRP consortium"/>
            <person name="Sawabe T."/>
            <person name="Meirelles P."/>
            <person name="Nakanishi M."/>
            <person name="Sayaka M."/>
            <person name="Hattori M."/>
            <person name="Ohkuma M."/>
        </authorList>
    </citation>
    <scope>NUCLEOTIDE SEQUENCE [LARGE SCALE GENOMIC DNA]</scope>
    <source>
        <strain evidence="6">JCM19235</strain>
    </source>
</reference>
<dbReference type="Proteomes" id="UP000029228">
    <property type="component" value="Unassembled WGS sequence"/>
</dbReference>